<dbReference type="Gene3D" id="3.40.190.290">
    <property type="match status" value="1"/>
</dbReference>
<keyword evidence="2" id="KW-0805">Transcription regulation</keyword>
<evidence type="ECO:0000313" key="6">
    <source>
        <dbReference type="EMBL" id="AOH85980.1"/>
    </source>
</evidence>
<sequence length="316" mass="34233">MDSTQHVRAMLSFVQAADRGSFAAAARHLGVSPAAVGKSITSLEAALGVRLINRTTRSLQLTEEGQLFLLKAREAIDALDAAVDVVTNQRTQPLGKVRISTSNGFGRHFLLPLLPRLIALYPGITPEIEFDDHQVDIVRSGFDLALRGGTIEDSALVARKIHTMQMVLVASPTYLAAHGIPRHLPDLADHRLIAVRFLGGRTSSWDIEDGGGEAFLPHPAALTLSDPEAAMIAAADGLGIAQVGLHYAWPLIREGRLRILLGDRLRSASREMVLLYPHRALIAARVRATIDFLTQEFGKIESLHVKAADLAAYRCG</sequence>
<dbReference type="GO" id="GO:0006351">
    <property type="term" value="P:DNA-templated transcription"/>
    <property type="evidence" value="ECO:0007669"/>
    <property type="project" value="TreeGrafter"/>
</dbReference>
<dbReference type="GO" id="GO:0043565">
    <property type="term" value="F:sequence-specific DNA binding"/>
    <property type="evidence" value="ECO:0007669"/>
    <property type="project" value="TreeGrafter"/>
</dbReference>
<evidence type="ECO:0000256" key="2">
    <source>
        <dbReference type="ARBA" id="ARBA00023015"/>
    </source>
</evidence>
<dbReference type="Pfam" id="PF03466">
    <property type="entry name" value="LysR_substrate"/>
    <property type="match status" value="1"/>
</dbReference>
<dbReference type="EMBL" id="CP014168">
    <property type="protein sequence ID" value="AOH85980.1"/>
    <property type="molecule type" value="Genomic_DNA"/>
</dbReference>
<dbReference type="AlphaFoldDB" id="A0A1B3ZEX7"/>
<dbReference type="STRING" id="1560345.AWL63_20490"/>
<dbReference type="FunFam" id="1.10.10.10:FF:000001">
    <property type="entry name" value="LysR family transcriptional regulator"/>
    <property type="match status" value="1"/>
</dbReference>
<accession>A0A1B3ZEX7</accession>
<evidence type="ECO:0000313" key="7">
    <source>
        <dbReference type="Proteomes" id="UP000094256"/>
    </source>
</evidence>
<dbReference type="InterPro" id="IPR005119">
    <property type="entry name" value="LysR_subst-bd"/>
</dbReference>
<dbReference type="SUPFAM" id="SSF53850">
    <property type="entry name" value="Periplasmic binding protein-like II"/>
    <property type="match status" value="1"/>
</dbReference>
<name>A0A1B3ZEX7_9SPHN</name>
<evidence type="ECO:0000256" key="3">
    <source>
        <dbReference type="ARBA" id="ARBA00023125"/>
    </source>
</evidence>
<dbReference type="InterPro" id="IPR036390">
    <property type="entry name" value="WH_DNA-bd_sf"/>
</dbReference>
<dbReference type="Gene3D" id="1.10.10.10">
    <property type="entry name" value="Winged helix-like DNA-binding domain superfamily/Winged helix DNA-binding domain"/>
    <property type="match status" value="1"/>
</dbReference>
<dbReference type="PANTHER" id="PTHR30537">
    <property type="entry name" value="HTH-TYPE TRANSCRIPTIONAL REGULATOR"/>
    <property type="match status" value="1"/>
</dbReference>
<protein>
    <submittedName>
        <fullName evidence="6">Transcriptional regulator</fullName>
    </submittedName>
</protein>
<dbReference type="SUPFAM" id="SSF46785">
    <property type="entry name" value="Winged helix' DNA-binding domain"/>
    <property type="match status" value="1"/>
</dbReference>
<keyword evidence="7" id="KW-1185">Reference proteome</keyword>
<evidence type="ECO:0000256" key="1">
    <source>
        <dbReference type="ARBA" id="ARBA00009437"/>
    </source>
</evidence>
<dbReference type="Proteomes" id="UP000094256">
    <property type="component" value="Chromosome"/>
</dbReference>
<dbReference type="PROSITE" id="PS50931">
    <property type="entry name" value="HTH_LYSR"/>
    <property type="match status" value="1"/>
</dbReference>
<dbReference type="PANTHER" id="PTHR30537:SF72">
    <property type="entry name" value="LYSR FAMILY TRANSCRIPTIONAL REGULATOR"/>
    <property type="match status" value="1"/>
</dbReference>
<comment type="similarity">
    <text evidence="1">Belongs to the LysR transcriptional regulatory family.</text>
</comment>
<gene>
    <name evidence="6" type="ORF">AWL63_20490</name>
</gene>
<organism evidence="6 7">
    <name type="scientific">Sphingomonas panacis</name>
    <dbReference type="NCBI Taxonomy" id="1560345"/>
    <lineage>
        <taxon>Bacteria</taxon>
        <taxon>Pseudomonadati</taxon>
        <taxon>Pseudomonadota</taxon>
        <taxon>Alphaproteobacteria</taxon>
        <taxon>Sphingomonadales</taxon>
        <taxon>Sphingomonadaceae</taxon>
        <taxon>Sphingomonas</taxon>
    </lineage>
</organism>
<keyword evidence="3" id="KW-0238">DNA-binding</keyword>
<dbReference type="InterPro" id="IPR058163">
    <property type="entry name" value="LysR-type_TF_proteobact-type"/>
</dbReference>
<reference evidence="6 7" key="1">
    <citation type="submission" date="2016-01" db="EMBL/GenBank/DDBJ databases">
        <title>Complete genome and mega plasmid sequence of Sphingomonas panacis DCY99 elicits systemic resistance in rice to Xanthomonas oryzae.</title>
        <authorList>
            <person name="Kim Y.J."/>
            <person name="Yang D.C."/>
            <person name="Sing P."/>
        </authorList>
    </citation>
    <scope>NUCLEOTIDE SEQUENCE [LARGE SCALE GENOMIC DNA]</scope>
    <source>
        <strain evidence="6 7">DCY99</strain>
    </source>
</reference>
<feature type="domain" description="HTH lysR-type" evidence="5">
    <location>
        <begin position="1"/>
        <end position="62"/>
    </location>
</feature>
<keyword evidence="4" id="KW-0804">Transcription</keyword>
<dbReference type="GO" id="GO:0003700">
    <property type="term" value="F:DNA-binding transcription factor activity"/>
    <property type="evidence" value="ECO:0007669"/>
    <property type="project" value="InterPro"/>
</dbReference>
<evidence type="ECO:0000259" key="5">
    <source>
        <dbReference type="PROSITE" id="PS50931"/>
    </source>
</evidence>
<evidence type="ECO:0000256" key="4">
    <source>
        <dbReference type="ARBA" id="ARBA00023163"/>
    </source>
</evidence>
<dbReference type="KEGG" id="span:AWL63_20490"/>
<dbReference type="Pfam" id="PF00126">
    <property type="entry name" value="HTH_1"/>
    <property type="match status" value="1"/>
</dbReference>
<dbReference type="InterPro" id="IPR036388">
    <property type="entry name" value="WH-like_DNA-bd_sf"/>
</dbReference>
<dbReference type="InterPro" id="IPR000847">
    <property type="entry name" value="LysR_HTH_N"/>
</dbReference>
<dbReference type="CDD" id="cd08422">
    <property type="entry name" value="PBP2_CrgA_like"/>
    <property type="match status" value="1"/>
</dbReference>
<proteinExistence type="inferred from homology"/>
<dbReference type="OrthoDB" id="9813056at2"/>